<gene>
    <name evidence="1" type="ORF">ROI90_06700</name>
</gene>
<proteinExistence type="predicted"/>
<evidence type="ECO:0000313" key="2">
    <source>
        <dbReference type="Proteomes" id="UP001250698"/>
    </source>
</evidence>
<name>A0ABU3TFD3_9BACT</name>
<comment type="caution">
    <text evidence="1">The sequence shown here is derived from an EMBL/GenBank/DDBJ whole genome shotgun (WGS) entry which is preliminary data.</text>
</comment>
<protein>
    <submittedName>
        <fullName evidence="1">Uncharacterized protein</fullName>
    </submittedName>
</protein>
<accession>A0ABU3TFD3</accession>
<dbReference type="EMBL" id="JAWDJT010000003">
    <property type="protein sequence ID" value="MDU0370077.1"/>
    <property type="molecule type" value="Genomic_DNA"/>
</dbReference>
<dbReference type="Proteomes" id="UP001250698">
    <property type="component" value="Unassembled WGS sequence"/>
</dbReference>
<evidence type="ECO:0000313" key="1">
    <source>
        <dbReference type="EMBL" id="MDU0370077.1"/>
    </source>
</evidence>
<organism evidence="1 2">
    <name type="scientific">Hymenobacter endophyticus</name>
    <dbReference type="NCBI Taxonomy" id="3076335"/>
    <lineage>
        <taxon>Bacteria</taxon>
        <taxon>Pseudomonadati</taxon>
        <taxon>Bacteroidota</taxon>
        <taxon>Cytophagia</taxon>
        <taxon>Cytophagales</taxon>
        <taxon>Hymenobacteraceae</taxon>
        <taxon>Hymenobacter</taxon>
    </lineage>
</organism>
<reference evidence="1 2" key="1">
    <citation type="submission" date="2023-10" db="EMBL/GenBank/DDBJ databases">
        <title>Hymenobacter endophyticus sp. nov., an isolate from the leaf tissues of wheat.</title>
        <authorList>
            <person name="Dai Y."/>
        </authorList>
    </citation>
    <scope>NUCLEOTIDE SEQUENCE [LARGE SCALE GENOMIC DNA]</scope>
    <source>
        <strain evidence="1 2">ZK17L-C2</strain>
    </source>
</reference>
<sequence>MTELEVSFRAALHEARFSTAAVWLAQVVAAQAASGRSLPGGHEILFQRRCADLLSEQPAHTASILLRKAEQYVHDLYNGQSVPG</sequence>
<keyword evidence="2" id="KW-1185">Reference proteome</keyword>